<name>A0A847R9D8_9GAMM</name>
<dbReference type="AlphaFoldDB" id="A0A847R9D8"/>
<keyword evidence="2" id="KW-1185">Reference proteome</keyword>
<comment type="caution">
    <text evidence="1">The sequence shown here is derived from an EMBL/GenBank/DDBJ whole genome shotgun (WGS) entry which is preliminary data.</text>
</comment>
<dbReference type="Proteomes" id="UP000586067">
    <property type="component" value="Unassembled WGS sequence"/>
</dbReference>
<organism evidence="1 2">
    <name type="scientific">Marinomonas profundi</name>
    <dbReference type="NCBI Taxonomy" id="2726122"/>
    <lineage>
        <taxon>Bacteria</taxon>
        <taxon>Pseudomonadati</taxon>
        <taxon>Pseudomonadota</taxon>
        <taxon>Gammaproteobacteria</taxon>
        <taxon>Oceanospirillales</taxon>
        <taxon>Oceanospirillaceae</taxon>
        <taxon>Marinomonas</taxon>
    </lineage>
</organism>
<dbReference type="Pfam" id="PF05125">
    <property type="entry name" value="Phage_cap_P2"/>
    <property type="match status" value="1"/>
</dbReference>
<dbReference type="InterPro" id="IPR006441">
    <property type="entry name" value="Phage_P2_GpN"/>
</dbReference>
<evidence type="ECO:0000313" key="1">
    <source>
        <dbReference type="EMBL" id="NLQ17564.1"/>
    </source>
</evidence>
<gene>
    <name evidence="1" type="ORF">HGG82_07970</name>
</gene>
<proteinExistence type="predicted"/>
<dbReference type="RefSeq" id="WP_168824536.1">
    <property type="nucleotide sequence ID" value="NZ_CP073013.1"/>
</dbReference>
<protein>
    <submittedName>
        <fullName evidence="1">Phage major capsid protein, P2 family</fullName>
    </submittedName>
</protein>
<accession>A0A847R9D8</accession>
<evidence type="ECO:0000313" key="2">
    <source>
        <dbReference type="Proteomes" id="UP000586067"/>
    </source>
</evidence>
<dbReference type="EMBL" id="JABAEK010000006">
    <property type="protein sequence ID" value="NLQ17564.1"/>
    <property type="molecule type" value="Genomic_DNA"/>
</dbReference>
<reference evidence="1 2" key="1">
    <citation type="submission" date="2020-04" db="EMBL/GenBank/DDBJ databases">
        <title>Marinomonas sp. M1K-6 isolated from the deep seawater of the Mariana Trench.</title>
        <authorList>
            <person name="Li Y."/>
        </authorList>
    </citation>
    <scope>NUCLEOTIDE SEQUENCE [LARGE SCALE GENOMIC DNA]</scope>
    <source>
        <strain evidence="1 2">M1K-6</strain>
    </source>
</reference>
<sequence>MATKSLSVQGRTQLKAYLNNVYASVGAALGEQFDVTPSVQQRLYEKAVEHGAWFLGMINVAVVTEIKGEKVGLMVAGLITKRTNTNTTDRQTSSVVSEDSKGYECQFTETDVHINYAKLDQWRNRTPQQYGDLYSALYRKAMVDDRVRIGWHGVSIATTTNKATYPNGEDVNKGWIQKVREEAPAQIDEEGLTFGHADADMRNLDVVVESAKQMIPEHLRDDSELVAFISSDLMSDYRLESLAANGDKATEKTQVNDNRVTGIFAGLKAITPPFFPSGTVIVTYPENLSIYLQEGSLRRHIKDEPKRSRVEDYNSENVDYIVEETDAIGIIKGITKYVPPVTP</sequence>
<dbReference type="NCBIfam" id="TIGR01551">
    <property type="entry name" value="major_capsid_P2"/>
    <property type="match status" value="1"/>
</dbReference>